<dbReference type="Gene3D" id="2.30.180.10">
    <property type="entry name" value="FAS1 domain"/>
    <property type="match status" value="1"/>
</dbReference>
<dbReference type="SUPFAM" id="SSF82153">
    <property type="entry name" value="FAS1 domain"/>
    <property type="match status" value="1"/>
</dbReference>
<dbReference type="Pfam" id="PF02469">
    <property type="entry name" value="Fasciclin"/>
    <property type="match status" value="1"/>
</dbReference>
<dbReference type="Proteomes" id="UP000289238">
    <property type="component" value="Unassembled WGS sequence"/>
</dbReference>
<gene>
    <name evidence="2" type="ORF">DSM00_1361</name>
</gene>
<dbReference type="InterPro" id="IPR000782">
    <property type="entry name" value="FAS1_domain"/>
</dbReference>
<dbReference type="PROSITE" id="PS51257">
    <property type="entry name" value="PROKAR_LIPOPROTEIN"/>
    <property type="match status" value="1"/>
</dbReference>
<proteinExistence type="predicted"/>
<dbReference type="FunFam" id="2.30.180.10:FF:000032">
    <property type="entry name" value="Fasciclin domain-containing protein, putative"/>
    <property type="match status" value="1"/>
</dbReference>
<dbReference type="RefSeq" id="WP_128757250.1">
    <property type="nucleotide sequence ID" value="NZ_QOVM01000002.1"/>
</dbReference>
<dbReference type="GO" id="GO:0005615">
    <property type="term" value="C:extracellular space"/>
    <property type="evidence" value="ECO:0007669"/>
    <property type="project" value="TreeGrafter"/>
</dbReference>
<evidence type="ECO:0000259" key="1">
    <source>
        <dbReference type="PROSITE" id="PS50213"/>
    </source>
</evidence>
<dbReference type="SMART" id="SM00554">
    <property type="entry name" value="FAS1"/>
    <property type="match status" value="1"/>
</dbReference>
<protein>
    <submittedName>
        <fullName evidence="2">Putative surface protein with fasciclin (FAS1) repeats</fullName>
    </submittedName>
</protein>
<feature type="domain" description="FAS1" evidence="1">
    <location>
        <begin position="51"/>
        <end position="195"/>
    </location>
</feature>
<comment type="caution">
    <text evidence="2">The sequence shown here is derived from an EMBL/GenBank/DDBJ whole genome shotgun (WGS) entry which is preliminary data.</text>
</comment>
<keyword evidence="3" id="KW-1185">Reference proteome</keyword>
<dbReference type="PANTHER" id="PTHR10900:SF77">
    <property type="entry name" value="FI19380P1"/>
    <property type="match status" value="1"/>
</dbReference>
<evidence type="ECO:0000313" key="2">
    <source>
        <dbReference type="EMBL" id="RXG23745.1"/>
    </source>
</evidence>
<dbReference type="PANTHER" id="PTHR10900">
    <property type="entry name" value="PERIOSTIN-RELATED"/>
    <property type="match status" value="1"/>
</dbReference>
<evidence type="ECO:0000313" key="3">
    <source>
        <dbReference type="Proteomes" id="UP000289238"/>
    </source>
</evidence>
<dbReference type="OrthoDB" id="9800666at2"/>
<organism evidence="2 3">
    <name type="scientific">Leeuwenhoekiella aequorea</name>
    <dbReference type="NCBI Taxonomy" id="283736"/>
    <lineage>
        <taxon>Bacteria</taxon>
        <taxon>Pseudomonadati</taxon>
        <taxon>Bacteroidota</taxon>
        <taxon>Flavobacteriia</taxon>
        <taxon>Flavobacteriales</taxon>
        <taxon>Flavobacteriaceae</taxon>
        <taxon>Leeuwenhoekiella</taxon>
    </lineage>
</organism>
<dbReference type="InterPro" id="IPR050904">
    <property type="entry name" value="Adhesion/Biosynth-related"/>
</dbReference>
<dbReference type="InterPro" id="IPR036378">
    <property type="entry name" value="FAS1_dom_sf"/>
</dbReference>
<dbReference type="EMBL" id="QOVM01000002">
    <property type="protein sequence ID" value="RXG23745.1"/>
    <property type="molecule type" value="Genomic_DNA"/>
</dbReference>
<accession>A0A4Q0PAR5</accession>
<sequence>MKKIFLSMAVLATLAFTSCKDSENKEADETMTEEQMAMEAEAQTEETMPEQQTIATIAMDNENFTTLVSAIQSAELGETLNGSGPFTVFAPTNDAFNKLPEGTLEGLTKPESKEKLAGLLKYHVVSGEYMAADIVKAIKENNGSFVIKTVQGGELTATLDGENVIVTDASGSKAKVTMADVDASNGVIHGIDAVVMPKM</sequence>
<reference evidence="2 3" key="1">
    <citation type="submission" date="2018-07" db="EMBL/GenBank/DDBJ databases">
        <title>Leeuwenhoekiella genomics.</title>
        <authorList>
            <person name="Tahon G."/>
            <person name="Willems A."/>
        </authorList>
    </citation>
    <scope>NUCLEOTIDE SEQUENCE [LARGE SCALE GENOMIC DNA]</scope>
    <source>
        <strain evidence="2 3">LMG 22550</strain>
    </source>
</reference>
<name>A0A4Q0PAR5_9FLAO</name>
<dbReference type="PROSITE" id="PS50213">
    <property type="entry name" value="FAS1"/>
    <property type="match status" value="1"/>
</dbReference>
<dbReference type="AlphaFoldDB" id="A0A4Q0PAR5"/>